<feature type="transmembrane region" description="Helical" evidence="1">
    <location>
        <begin position="20"/>
        <end position="38"/>
    </location>
</feature>
<evidence type="ECO:0000313" key="2">
    <source>
        <dbReference type="EMBL" id="BAE90616.1"/>
    </source>
</evidence>
<sequence>MGILNRGAACCSLTAWRGKILRLFFSVFFSVFSVSSFAQTCEHQRADGFQTRTLP</sequence>
<name>I7GNZ6_MACFA</name>
<dbReference type="OMA" id="TCEHRRA"/>
<keyword evidence="1" id="KW-1133">Transmembrane helix</keyword>
<keyword evidence="1" id="KW-0472">Membrane</keyword>
<protein>
    <submittedName>
        <fullName evidence="2">Macaca fascicularis brain cDNA clone: QflA-23087, similar to human huntingtin interacting protein 1 (HIP1), mRNA, RefSeq: NM_005338.4</fullName>
    </submittedName>
</protein>
<dbReference type="EMBL" id="AB173554">
    <property type="protein sequence ID" value="BAE90616.1"/>
    <property type="molecule type" value="mRNA"/>
</dbReference>
<dbReference type="AlphaFoldDB" id="I7GNZ6"/>
<proteinExistence type="evidence at transcript level"/>
<organism evidence="2">
    <name type="scientific">Macaca fascicularis</name>
    <name type="common">Crab-eating macaque</name>
    <name type="synonym">Cynomolgus monkey</name>
    <dbReference type="NCBI Taxonomy" id="9541"/>
    <lineage>
        <taxon>Eukaryota</taxon>
        <taxon>Metazoa</taxon>
        <taxon>Chordata</taxon>
        <taxon>Craniata</taxon>
        <taxon>Vertebrata</taxon>
        <taxon>Euteleostomi</taxon>
        <taxon>Mammalia</taxon>
        <taxon>Eutheria</taxon>
        <taxon>Euarchontoglires</taxon>
        <taxon>Primates</taxon>
        <taxon>Haplorrhini</taxon>
        <taxon>Catarrhini</taxon>
        <taxon>Cercopithecidae</taxon>
        <taxon>Cercopithecinae</taxon>
        <taxon>Macaca</taxon>
    </lineage>
</organism>
<reference evidence="2" key="1">
    <citation type="journal article" date="2007" name="PLoS Biol.">
        <title>Rate of evolution in brain-expressed genes in humans and other primates.</title>
        <authorList>
            <person name="Wang H.-Y."/>
            <person name="Chien H.-C."/>
            <person name="Osada N."/>
            <person name="Hashimoto K."/>
            <person name="Sugano S."/>
            <person name="Gojobori T."/>
            <person name="Chou C.-K."/>
            <person name="Tsai S.-F."/>
            <person name="Wu C.-I."/>
            <person name="Shen C.-K.J."/>
        </authorList>
    </citation>
    <scope>NUCLEOTIDE SEQUENCE</scope>
</reference>
<keyword evidence="1" id="KW-0812">Transmembrane</keyword>
<dbReference type="VEuPathDB" id="HostDB:ENSMFAG00000023129"/>
<accession>I7GNZ6</accession>
<evidence type="ECO:0000256" key="1">
    <source>
        <dbReference type="SAM" id="Phobius"/>
    </source>
</evidence>